<evidence type="ECO:0000256" key="5">
    <source>
        <dbReference type="PROSITE-ProRule" id="PRU00409"/>
    </source>
</evidence>
<dbReference type="eggNOG" id="COG4770">
    <property type="taxonomic scope" value="Bacteria"/>
</dbReference>
<keyword evidence="9" id="KW-1185">Reference proteome</keyword>
<dbReference type="PATRIC" id="fig|1424334.3.peg.365"/>
<dbReference type="InterPro" id="IPR005479">
    <property type="entry name" value="CPAse_ATP-bd"/>
</dbReference>
<evidence type="ECO:0000313" key="9">
    <source>
        <dbReference type="Proteomes" id="UP000018733"/>
    </source>
</evidence>
<feature type="domain" description="ATP-grasp" evidence="6">
    <location>
        <begin position="119"/>
        <end position="317"/>
    </location>
</feature>
<keyword evidence="1" id="KW-0436">Ligase</keyword>
<evidence type="ECO:0000259" key="6">
    <source>
        <dbReference type="PROSITE" id="PS50975"/>
    </source>
</evidence>
<evidence type="ECO:0000259" key="7">
    <source>
        <dbReference type="PROSITE" id="PS50979"/>
    </source>
</evidence>
<evidence type="ECO:0000256" key="3">
    <source>
        <dbReference type="ARBA" id="ARBA00022840"/>
    </source>
</evidence>
<dbReference type="HOGENOM" id="CLU_000395_3_2_4"/>
<dbReference type="SUPFAM" id="SSF52440">
    <property type="entry name" value="PreATP-grasp domain"/>
    <property type="match status" value="1"/>
</dbReference>
<keyword evidence="3 5" id="KW-0067">ATP-binding</keyword>
<dbReference type="Pfam" id="PF00289">
    <property type="entry name" value="Biotin_carb_N"/>
    <property type="match status" value="1"/>
</dbReference>
<dbReference type="Pfam" id="PF02786">
    <property type="entry name" value="CPSase_L_D2"/>
    <property type="match status" value="1"/>
</dbReference>
<dbReference type="Pfam" id="PF02785">
    <property type="entry name" value="Biotin_carb_C"/>
    <property type="match status" value="1"/>
</dbReference>
<keyword evidence="2 5" id="KW-0547">Nucleotide-binding</keyword>
<evidence type="ECO:0000256" key="4">
    <source>
        <dbReference type="ARBA" id="ARBA00023267"/>
    </source>
</evidence>
<dbReference type="InterPro" id="IPR005481">
    <property type="entry name" value="BC-like_N"/>
</dbReference>
<dbReference type="PROSITE" id="PS00867">
    <property type="entry name" value="CPSASE_2"/>
    <property type="match status" value="1"/>
</dbReference>
<dbReference type="InterPro" id="IPR011764">
    <property type="entry name" value="Biotin_carboxylation_dom"/>
</dbReference>
<dbReference type="OrthoDB" id="9803706at2"/>
<organism evidence="8 9">
    <name type="scientific">Advenella kashmirensis W13003</name>
    <dbReference type="NCBI Taxonomy" id="1424334"/>
    <lineage>
        <taxon>Bacteria</taxon>
        <taxon>Pseudomonadati</taxon>
        <taxon>Pseudomonadota</taxon>
        <taxon>Betaproteobacteria</taxon>
        <taxon>Burkholderiales</taxon>
        <taxon>Alcaligenaceae</taxon>
    </lineage>
</organism>
<name>V8QX69_9BURK</name>
<dbReference type="InterPro" id="IPR011761">
    <property type="entry name" value="ATP-grasp"/>
</dbReference>
<dbReference type="PROSITE" id="PS00866">
    <property type="entry name" value="CPSASE_1"/>
    <property type="match status" value="1"/>
</dbReference>
<gene>
    <name evidence="8" type="ORF">W822_01855</name>
</gene>
<proteinExistence type="predicted"/>
<dbReference type="PANTHER" id="PTHR18866">
    <property type="entry name" value="CARBOXYLASE:PYRUVATE/ACETYL-COA/PROPIONYL-COA CARBOXYLASE"/>
    <property type="match status" value="1"/>
</dbReference>
<dbReference type="GO" id="GO:0016874">
    <property type="term" value="F:ligase activity"/>
    <property type="evidence" value="ECO:0007669"/>
    <property type="project" value="UniProtKB-KW"/>
</dbReference>
<dbReference type="SUPFAM" id="SSF56059">
    <property type="entry name" value="Glutathione synthetase ATP-binding domain-like"/>
    <property type="match status" value="1"/>
</dbReference>
<protein>
    <submittedName>
        <fullName evidence="8">Acetyl-CoA carboxylase</fullName>
    </submittedName>
</protein>
<comment type="caution">
    <text evidence="8">The sequence shown here is derived from an EMBL/GenBank/DDBJ whole genome shotgun (WGS) entry which is preliminary data.</text>
</comment>
<dbReference type="EMBL" id="AYXT01000001">
    <property type="protein sequence ID" value="ETF03958.1"/>
    <property type="molecule type" value="Genomic_DNA"/>
</dbReference>
<sequence>MKKVLIANRGEIACRVIRACRKLGIGSVAVYSDADADSPHVRMADESVHIGPARSAESYLQVAKILAAARQKGACGIHPGYGFLSENASFAQAVIDAGMTWVGPEPQSIRDMGHKQNARELAVSAGVPVVPGSGRLDSSDMASVTREASRIGYPLLVKAAAGGGGIGMRQVTESAHLEAAIGATQSQAESAFGNGDIFLEKYVAKARHVEIQVFGFGEKAIHIFDRDCSLQRRFQKIIEEAPAPDIPSDVRSRMQSAAVALAESVQYQGAGTVEFIFDVDTRDFYFLEMNTRIQVEHPVTEMITGLDLVAMQLLYAGGMLKALQQHEVVQRGHAIECRLYAENPDKNFMPSPGTLTKFELPDSETGIRVETGYEQGGVITPFYDPMIAKIVAHGSDRQEAVKSMIAALNNTSIQGLRTNKEFLIACLRHPAFNMQEISTRFVGDHINELAAPAKAA</sequence>
<dbReference type="InterPro" id="IPR011054">
    <property type="entry name" value="Rudment_hybrid_motif"/>
</dbReference>
<dbReference type="Gene3D" id="3.30.470.20">
    <property type="entry name" value="ATP-grasp fold, B domain"/>
    <property type="match status" value="1"/>
</dbReference>
<dbReference type="STRING" id="1424334.W822_01855"/>
<dbReference type="PROSITE" id="PS50975">
    <property type="entry name" value="ATP_GRASP"/>
    <property type="match status" value="1"/>
</dbReference>
<evidence type="ECO:0000256" key="1">
    <source>
        <dbReference type="ARBA" id="ARBA00022598"/>
    </source>
</evidence>
<dbReference type="GO" id="GO:0046872">
    <property type="term" value="F:metal ion binding"/>
    <property type="evidence" value="ECO:0007669"/>
    <property type="project" value="InterPro"/>
</dbReference>
<dbReference type="GO" id="GO:0005524">
    <property type="term" value="F:ATP binding"/>
    <property type="evidence" value="ECO:0007669"/>
    <property type="project" value="UniProtKB-UniRule"/>
</dbReference>
<dbReference type="FunFam" id="3.40.50.20:FF:000010">
    <property type="entry name" value="Propionyl-CoA carboxylase subunit alpha"/>
    <property type="match status" value="1"/>
</dbReference>
<dbReference type="InterPro" id="IPR005482">
    <property type="entry name" value="Biotin_COase_C"/>
</dbReference>
<accession>V8QX69</accession>
<keyword evidence="4" id="KW-0092">Biotin</keyword>
<dbReference type="PROSITE" id="PS50979">
    <property type="entry name" value="BC"/>
    <property type="match status" value="1"/>
</dbReference>
<dbReference type="InterPro" id="IPR050856">
    <property type="entry name" value="Biotin_carboxylase_complex"/>
</dbReference>
<dbReference type="Proteomes" id="UP000018733">
    <property type="component" value="Unassembled WGS sequence"/>
</dbReference>
<dbReference type="AlphaFoldDB" id="V8QX69"/>
<evidence type="ECO:0000313" key="8">
    <source>
        <dbReference type="EMBL" id="ETF03958.1"/>
    </source>
</evidence>
<dbReference type="InterPro" id="IPR016185">
    <property type="entry name" value="PreATP-grasp_dom_sf"/>
</dbReference>
<dbReference type="SMART" id="SM00878">
    <property type="entry name" value="Biotin_carb_C"/>
    <property type="match status" value="1"/>
</dbReference>
<dbReference type="SUPFAM" id="SSF51246">
    <property type="entry name" value="Rudiment single hybrid motif"/>
    <property type="match status" value="1"/>
</dbReference>
<feature type="domain" description="Biotin carboxylation" evidence="7">
    <location>
        <begin position="1"/>
        <end position="447"/>
    </location>
</feature>
<dbReference type="PANTHER" id="PTHR18866:SF33">
    <property type="entry name" value="METHYLCROTONOYL-COA CARBOXYLASE SUBUNIT ALPHA, MITOCHONDRIAL-RELATED"/>
    <property type="match status" value="1"/>
</dbReference>
<reference evidence="8 9" key="1">
    <citation type="journal article" date="2014" name="Genome Announc.">
        <title>Draft Genome Sequence of Advenella kashmirensis Strain W13003, a Polycyclic Aromatic Hydrocarbon-Degrading Bacterium.</title>
        <authorList>
            <person name="Wang X."/>
            <person name="Jin D."/>
            <person name="Zhou L."/>
            <person name="Wu L."/>
            <person name="An W."/>
            <person name="Zhao L."/>
        </authorList>
    </citation>
    <scope>NUCLEOTIDE SEQUENCE [LARGE SCALE GENOMIC DNA]</scope>
    <source>
        <strain evidence="8 9">W13003</strain>
    </source>
</reference>
<evidence type="ECO:0000256" key="2">
    <source>
        <dbReference type="ARBA" id="ARBA00022741"/>
    </source>
</evidence>